<evidence type="ECO:0000259" key="1">
    <source>
        <dbReference type="Pfam" id="PF18096"/>
    </source>
</evidence>
<keyword evidence="2" id="KW-0808">Transferase</keyword>
<dbReference type="EMBL" id="JAUSXK010000001">
    <property type="protein sequence ID" value="MDQ0644641.1"/>
    <property type="molecule type" value="Genomic_DNA"/>
</dbReference>
<name>A0ABU0PBC7_9MICO</name>
<dbReference type="RefSeq" id="WP_307362584.1">
    <property type="nucleotide sequence ID" value="NZ_JAUSXK010000001.1"/>
</dbReference>
<dbReference type="Gene3D" id="3.40.50.150">
    <property type="entry name" value="Vaccinia Virus protein VP39"/>
    <property type="match status" value="1"/>
</dbReference>
<keyword evidence="2" id="KW-0489">Methyltransferase</keyword>
<evidence type="ECO:0000313" key="2">
    <source>
        <dbReference type="EMBL" id="MDQ0644641.1"/>
    </source>
</evidence>
<keyword evidence="3" id="KW-1185">Reference proteome</keyword>
<proteinExistence type="predicted"/>
<dbReference type="SUPFAM" id="SSF53335">
    <property type="entry name" value="S-adenosyl-L-methionine-dependent methyltransferases"/>
    <property type="match status" value="1"/>
</dbReference>
<sequence>MEMSELTALLTPEGLRLLDEVGTIASAAEVASAVSRLRAAGHSPDLVSAVVGQAHLRTKAASKFGGFAERMLFTRAGVEQATRLGVAARHAGRMRRAGIERVTDLGCGIGGDALAFAGAGLNVVAVDADEVTAAIAAYNLAPFGADATVQHGTAENFVSANFADVHDPRTNSADSSEDAAHLRSKRTAIWLDPARRTTGHNETRRVAASDYSPSLDWAFELAARIPTGIKLGPGHDRESLPADAEAQWVSADGSVVELVLWSGVLAREGVRRAALVIRGEESHELTAGADAEDADVRELGAFLHEPDGAVIRARLIGDVARSIDAGMLDRKIAYLTGDAALTTPFVQSFRVREVMAANPKAISQVLRANDIGTIEIKKRGMDIDPAAFRKKLSLKGSQTATLILTRVGDRRMAILADRV</sequence>
<dbReference type="InterPro" id="IPR029063">
    <property type="entry name" value="SAM-dependent_MTases_sf"/>
</dbReference>
<organism evidence="2 3">
    <name type="scientific">Microbacterium murale</name>
    <dbReference type="NCBI Taxonomy" id="1081040"/>
    <lineage>
        <taxon>Bacteria</taxon>
        <taxon>Bacillati</taxon>
        <taxon>Actinomycetota</taxon>
        <taxon>Actinomycetes</taxon>
        <taxon>Micrococcales</taxon>
        <taxon>Microbacteriaceae</taxon>
        <taxon>Microbacterium</taxon>
    </lineage>
</organism>
<protein>
    <submittedName>
        <fullName evidence="2">SAM-dependent methyltransferase</fullName>
    </submittedName>
</protein>
<dbReference type="Proteomes" id="UP001239085">
    <property type="component" value="Unassembled WGS sequence"/>
</dbReference>
<dbReference type="GO" id="GO:0032259">
    <property type="term" value="P:methylation"/>
    <property type="evidence" value="ECO:0007669"/>
    <property type="project" value="UniProtKB-KW"/>
</dbReference>
<reference evidence="2 3" key="1">
    <citation type="submission" date="2023-07" db="EMBL/GenBank/DDBJ databases">
        <title>Comparative genomics of wheat-associated soil bacteria to identify genetic determinants of phenazine resistance.</title>
        <authorList>
            <person name="Mouncey N."/>
        </authorList>
    </citation>
    <scope>NUCLEOTIDE SEQUENCE [LARGE SCALE GENOMIC DNA]</scope>
    <source>
        <strain evidence="2 3">W2I7</strain>
    </source>
</reference>
<dbReference type="CDD" id="cd02440">
    <property type="entry name" value="AdoMet_MTases"/>
    <property type="match status" value="1"/>
</dbReference>
<comment type="caution">
    <text evidence="2">The sequence shown here is derived from an EMBL/GenBank/DDBJ whole genome shotgun (WGS) entry which is preliminary data.</text>
</comment>
<dbReference type="Pfam" id="PF18096">
    <property type="entry name" value="Thump_like"/>
    <property type="match status" value="1"/>
</dbReference>
<dbReference type="GO" id="GO:0008168">
    <property type="term" value="F:methyltransferase activity"/>
    <property type="evidence" value="ECO:0007669"/>
    <property type="project" value="UniProtKB-KW"/>
</dbReference>
<evidence type="ECO:0000313" key="3">
    <source>
        <dbReference type="Proteomes" id="UP001239085"/>
    </source>
</evidence>
<feature type="domain" description="THUMP-like" evidence="1">
    <location>
        <begin position="347"/>
        <end position="418"/>
    </location>
</feature>
<dbReference type="InterPro" id="IPR041497">
    <property type="entry name" value="Thump-like"/>
</dbReference>
<gene>
    <name evidence="2" type="ORF">QFZ46_002801</name>
</gene>
<accession>A0ABU0PBC7</accession>